<accession>A0A9P4T4E1</accession>
<dbReference type="GO" id="GO:0005634">
    <property type="term" value="C:nucleus"/>
    <property type="evidence" value="ECO:0007669"/>
    <property type="project" value="TreeGrafter"/>
</dbReference>
<keyword evidence="2" id="KW-0804">Transcription</keyword>
<evidence type="ECO:0000313" key="5">
    <source>
        <dbReference type="Proteomes" id="UP000801428"/>
    </source>
</evidence>
<dbReference type="GO" id="GO:0000978">
    <property type="term" value="F:RNA polymerase II cis-regulatory region sequence-specific DNA binding"/>
    <property type="evidence" value="ECO:0007669"/>
    <property type="project" value="TreeGrafter"/>
</dbReference>
<dbReference type="OrthoDB" id="47007at2759"/>
<evidence type="ECO:0000256" key="3">
    <source>
        <dbReference type="ARBA" id="ARBA00023242"/>
    </source>
</evidence>
<dbReference type="PANTHER" id="PTHR47424:SF9">
    <property type="entry name" value="TAH-2"/>
    <property type="match status" value="1"/>
</dbReference>
<dbReference type="EMBL" id="SWKU01000048">
    <property type="protein sequence ID" value="KAF2993754.1"/>
    <property type="molecule type" value="Genomic_DNA"/>
</dbReference>
<protein>
    <recommendedName>
        <fullName evidence="6">Transcription factor domain-containing protein</fullName>
    </recommendedName>
</protein>
<evidence type="ECO:0000256" key="1">
    <source>
        <dbReference type="ARBA" id="ARBA00023015"/>
    </source>
</evidence>
<name>A0A9P4T4E1_CURKU</name>
<comment type="caution">
    <text evidence="4">The sequence shown here is derived from an EMBL/GenBank/DDBJ whole genome shotgun (WGS) entry which is preliminary data.</text>
</comment>
<proteinExistence type="predicted"/>
<dbReference type="CDD" id="cd12148">
    <property type="entry name" value="fungal_TF_MHR"/>
    <property type="match status" value="1"/>
</dbReference>
<keyword evidence="5" id="KW-1185">Reference proteome</keyword>
<reference evidence="4" key="1">
    <citation type="submission" date="2019-04" db="EMBL/GenBank/DDBJ databases">
        <title>Sequencing of skin fungus with MAO and IRED activity.</title>
        <authorList>
            <person name="Marsaioli A.J."/>
            <person name="Bonatto J.M.C."/>
            <person name="Reis Junior O."/>
        </authorList>
    </citation>
    <scope>NUCLEOTIDE SEQUENCE</scope>
    <source>
        <strain evidence="4">30M1</strain>
    </source>
</reference>
<sequence length="530" mass="59006">MRFHGVAAPTPRIDDAEEAVRLLNWFLYSTSGYLDLFDLERVRAELVAWIASSQEGSNLQSAIFYLVLAIGAQTYPNGLDLMADEYFNYGRHLGLGYAMAEANHATLQYLSLVSAYLMGQSLMHAAFIQIGSAVRAALVLGLHRQKATTDDTYEARMCKRIWKTVRSQDLFLSSILGQPITAKHHHETARVADCSATADICNILEDVLTKIYGGGARPDDVIESIISHHQTCLGQFDDGLENDGLGLSEYDEHHRPHIGVCHIKHGSYANIQLLTMPFLLRKVLRRPYDAQPSINLCDISESSFSNEFMAFGCIDAAISLVGLFRKFLDADQIPKRLPMVVYAMFYVALSLGLAVFGDLDSIFPLQENIQTASELLAKLAKHDWLAKRYAIIIGQMQTACRTYVRNRLKTATGAHRARVQQLFGTLELPKDNHRQDRACVVPQEVDKSQTLTPLSTVSQSNQPSMDSIEQRRIDVNAPADESFSSHQIFGQGVGEELSTSARGLLSSLAEGDLPYGAQLWDSIWFDEHFT</sequence>
<keyword evidence="1" id="KW-0805">Transcription regulation</keyword>
<dbReference type="PANTHER" id="PTHR47424">
    <property type="entry name" value="REGULATORY PROTEIN GAL4"/>
    <property type="match status" value="1"/>
</dbReference>
<organism evidence="4 5">
    <name type="scientific">Curvularia kusanoi</name>
    <name type="common">Cochliobolus kusanoi</name>
    <dbReference type="NCBI Taxonomy" id="90978"/>
    <lineage>
        <taxon>Eukaryota</taxon>
        <taxon>Fungi</taxon>
        <taxon>Dikarya</taxon>
        <taxon>Ascomycota</taxon>
        <taxon>Pezizomycotina</taxon>
        <taxon>Dothideomycetes</taxon>
        <taxon>Pleosporomycetidae</taxon>
        <taxon>Pleosporales</taxon>
        <taxon>Pleosporineae</taxon>
        <taxon>Pleosporaceae</taxon>
        <taxon>Curvularia</taxon>
    </lineage>
</organism>
<dbReference type="InterPro" id="IPR051127">
    <property type="entry name" value="Fungal_SecMet_Regulators"/>
</dbReference>
<dbReference type="Proteomes" id="UP000801428">
    <property type="component" value="Unassembled WGS sequence"/>
</dbReference>
<dbReference type="GO" id="GO:0000981">
    <property type="term" value="F:DNA-binding transcription factor activity, RNA polymerase II-specific"/>
    <property type="evidence" value="ECO:0007669"/>
    <property type="project" value="TreeGrafter"/>
</dbReference>
<keyword evidence="3" id="KW-0539">Nucleus</keyword>
<evidence type="ECO:0008006" key="6">
    <source>
        <dbReference type="Google" id="ProtNLM"/>
    </source>
</evidence>
<gene>
    <name evidence="4" type="ORF">E8E13_001353</name>
</gene>
<evidence type="ECO:0000256" key="2">
    <source>
        <dbReference type="ARBA" id="ARBA00023163"/>
    </source>
</evidence>
<evidence type="ECO:0000313" key="4">
    <source>
        <dbReference type="EMBL" id="KAF2993754.1"/>
    </source>
</evidence>
<dbReference type="GO" id="GO:0000435">
    <property type="term" value="P:positive regulation of transcription from RNA polymerase II promoter by galactose"/>
    <property type="evidence" value="ECO:0007669"/>
    <property type="project" value="TreeGrafter"/>
</dbReference>
<dbReference type="AlphaFoldDB" id="A0A9P4T4E1"/>